<proteinExistence type="inferred from homology"/>
<sequence>MCSRYHMDGELLRELEKGWIDPETEKEENADFLSFLSASHDVCPSMKAPVLIHEPCEAPGKFHLREYRWGFPGVEGKGLVINARCETALEKKMFAESVEKRRCLIPASGFYEWSERKDKYFFTPKRAAGTEGGLLMMAGFYRKWEGEERFVILTTRANASVSRIHPRMPLILGRADAEKWLEEGCEISAQLEKEPEELEREQLGQLSLFG</sequence>
<evidence type="ECO:0000256" key="3">
    <source>
        <dbReference type="ARBA" id="ARBA00022763"/>
    </source>
</evidence>
<keyword evidence="6" id="KW-0238">DNA-binding</keyword>
<dbReference type="InterPro" id="IPR036590">
    <property type="entry name" value="SRAP-like"/>
</dbReference>
<comment type="caution">
    <text evidence="9">The sequence shown here is derived from an EMBL/GenBank/DDBJ whole genome shotgun (WGS) entry which is preliminary data.</text>
</comment>
<dbReference type="GO" id="GO:0008233">
    <property type="term" value="F:peptidase activity"/>
    <property type="evidence" value="ECO:0007669"/>
    <property type="project" value="UniProtKB-KW"/>
</dbReference>
<evidence type="ECO:0000256" key="6">
    <source>
        <dbReference type="ARBA" id="ARBA00023125"/>
    </source>
</evidence>
<evidence type="ECO:0000313" key="9">
    <source>
        <dbReference type="EMBL" id="HJA93194.1"/>
    </source>
</evidence>
<dbReference type="AlphaFoldDB" id="A0A9D2L0B1"/>
<dbReference type="SUPFAM" id="SSF143081">
    <property type="entry name" value="BB1717-like"/>
    <property type="match status" value="1"/>
</dbReference>
<dbReference type="EMBL" id="DWYY01000093">
    <property type="protein sequence ID" value="HJA93194.1"/>
    <property type="molecule type" value="Genomic_DNA"/>
</dbReference>
<dbReference type="PANTHER" id="PTHR13604:SF0">
    <property type="entry name" value="ABASIC SITE PROCESSING PROTEIN HMCES"/>
    <property type="match status" value="1"/>
</dbReference>
<reference evidence="9" key="2">
    <citation type="submission" date="2021-04" db="EMBL/GenBank/DDBJ databases">
        <authorList>
            <person name="Gilroy R."/>
        </authorList>
    </citation>
    <scope>NUCLEOTIDE SEQUENCE</scope>
    <source>
        <strain evidence="9">CHK179-7159</strain>
    </source>
</reference>
<dbReference type="Pfam" id="PF02586">
    <property type="entry name" value="SRAP"/>
    <property type="match status" value="1"/>
</dbReference>
<dbReference type="GO" id="GO:0006508">
    <property type="term" value="P:proteolysis"/>
    <property type="evidence" value="ECO:0007669"/>
    <property type="project" value="UniProtKB-KW"/>
</dbReference>
<keyword evidence="2 8" id="KW-0645">Protease</keyword>
<keyword evidence="5" id="KW-0190">Covalent protein-DNA linkage</keyword>
<dbReference type="PANTHER" id="PTHR13604">
    <property type="entry name" value="DC12-RELATED"/>
    <property type="match status" value="1"/>
</dbReference>
<keyword evidence="4 8" id="KW-0378">Hydrolase</keyword>
<dbReference type="Gene3D" id="3.90.1680.10">
    <property type="entry name" value="SOS response associated peptidase-like"/>
    <property type="match status" value="1"/>
</dbReference>
<evidence type="ECO:0000256" key="1">
    <source>
        <dbReference type="ARBA" id="ARBA00008136"/>
    </source>
</evidence>
<evidence type="ECO:0000256" key="4">
    <source>
        <dbReference type="ARBA" id="ARBA00022801"/>
    </source>
</evidence>
<dbReference type="EC" id="3.4.-.-" evidence="8"/>
<evidence type="ECO:0000256" key="8">
    <source>
        <dbReference type="RuleBase" id="RU364100"/>
    </source>
</evidence>
<dbReference type="GO" id="GO:0016829">
    <property type="term" value="F:lyase activity"/>
    <property type="evidence" value="ECO:0007669"/>
    <property type="project" value="UniProtKB-KW"/>
</dbReference>
<keyword evidence="7" id="KW-0456">Lyase</keyword>
<name>A0A9D2L0B1_9FIRM</name>
<dbReference type="Proteomes" id="UP000886858">
    <property type="component" value="Unassembled WGS sequence"/>
</dbReference>
<dbReference type="GO" id="GO:0106300">
    <property type="term" value="P:protein-DNA covalent cross-linking repair"/>
    <property type="evidence" value="ECO:0007669"/>
    <property type="project" value="InterPro"/>
</dbReference>
<protein>
    <recommendedName>
        <fullName evidence="8">Abasic site processing protein</fullName>
        <ecNumber evidence="8">3.4.-.-</ecNumber>
    </recommendedName>
</protein>
<gene>
    <name evidence="9" type="ORF">H9717_08810</name>
</gene>
<keyword evidence="3" id="KW-0227">DNA damage</keyword>
<evidence type="ECO:0000256" key="7">
    <source>
        <dbReference type="ARBA" id="ARBA00023239"/>
    </source>
</evidence>
<dbReference type="InterPro" id="IPR003738">
    <property type="entry name" value="SRAP"/>
</dbReference>
<evidence type="ECO:0000256" key="2">
    <source>
        <dbReference type="ARBA" id="ARBA00022670"/>
    </source>
</evidence>
<accession>A0A9D2L0B1</accession>
<reference evidence="9" key="1">
    <citation type="journal article" date="2021" name="PeerJ">
        <title>Extensive microbial diversity within the chicken gut microbiome revealed by metagenomics and culture.</title>
        <authorList>
            <person name="Gilroy R."/>
            <person name="Ravi A."/>
            <person name="Getino M."/>
            <person name="Pursley I."/>
            <person name="Horton D.L."/>
            <person name="Alikhan N.F."/>
            <person name="Baker D."/>
            <person name="Gharbi K."/>
            <person name="Hall N."/>
            <person name="Watson M."/>
            <person name="Adriaenssens E.M."/>
            <person name="Foster-Nyarko E."/>
            <person name="Jarju S."/>
            <person name="Secka A."/>
            <person name="Antonio M."/>
            <person name="Oren A."/>
            <person name="Chaudhuri R.R."/>
            <person name="La Ragione R."/>
            <person name="Hildebrand F."/>
            <person name="Pallen M.J."/>
        </authorList>
    </citation>
    <scope>NUCLEOTIDE SEQUENCE</scope>
    <source>
        <strain evidence="9">CHK179-7159</strain>
    </source>
</reference>
<organism evidence="9 10">
    <name type="scientific">Candidatus Eisenbergiella merdipullorum</name>
    <dbReference type="NCBI Taxonomy" id="2838553"/>
    <lineage>
        <taxon>Bacteria</taxon>
        <taxon>Bacillati</taxon>
        <taxon>Bacillota</taxon>
        <taxon>Clostridia</taxon>
        <taxon>Lachnospirales</taxon>
        <taxon>Lachnospiraceae</taxon>
        <taxon>Eisenbergiella</taxon>
    </lineage>
</organism>
<evidence type="ECO:0000256" key="5">
    <source>
        <dbReference type="ARBA" id="ARBA00023124"/>
    </source>
</evidence>
<evidence type="ECO:0000313" key="10">
    <source>
        <dbReference type="Proteomes" id="UP000886858"/>
    </source>
</evidence>
<dbReference type="GO" id="GO:0003697">
    <property type="term" value="F:single-stranded DNA binding"/>
    <property type="evidence" value="ECO:0007669"/>
    <property type="project" value="InterPro"/>
</dbReference>
<comment type="similarity">
    <text evidence="1 8">Belongs to the SOS response-associated peptidase family.</text>
</comment>